<accession>A0A9P8L9Y8</accession>
<feature type="compositionally biased region" description="Basic and acidic residues" evidence="1">
    <location>
        <begin position="410"/>
        <end position="419"/>
    </location>
</feature>
<proteinExistence type="predicted"/>
<sequence length="885" mass="97362">MGIPSRSQNSHASVGQTELRADVIIIDSDSEDDFEKIMSRRITRSKGEMAQRSGGHLDITIPNSVPGAKRETTRAVADPKGSENKTGGSPVVPAQKPLEYGPTLEPRTAGKHEKAGFQEAKLGKFTESKPQHNSIRESSAPNLEEQRPEQPVESLSGESRTVSEVSAGMGSVNRRANGNIKTGAKRTADRNKVARKTPDMGAIRGKKTVKEGAQPKSTSQKVKVVISEKEPNPASSHAVARKEKALGGKAPTAAKDDTVEHDEPALPFAATENPAKDSPVVAAAAKNDARAFESIRNAYAARVAIAAEKASQRASSLNSSLGAEPVSGIPTRSQDNKKGAFRAAGVCREPKKVTLSDKVTVHVFDGHREVGNKTTPQVGKIEVPQTLEAEDIRSQPEKVTDCRSTGQPPKEYEELERTPARPPSDTTRAPWTLEKRDEPKGVTNSSQGGIGSTPRPQGHGRKTETELPEKKNEPNGVTDSRHKGKELTIRPQEYGKEPTRPPEMRDTPGSPKDVTVEHRTMGQRPKEHNAVEHAAARQHSDKRRPPTSSEKRDADSRLGKFTDEGSTEHPPKAQETTAIGGLTKCPPNAQNDTETKHSPEVQKQSERTTDESVERESASDDSVVEIPPRSTDITVLEVQGIRHTVNSRVVVGSHTIDTETHWEYRVIRTTWRDEEDPPLQHHCGTYFDRESANKAARDELFPPGASFDPTFYDEYHKEKDAFGMDIYSAQSAKEHILISTERLLRNGTQATDVIDGDTKRTWMKPKVYVVWEKYTEFGVPDENDLFEESVTKSTTTTMLSIHTTRELANKAASDHTLERLRSSAMDSGRSTVQSEVKLIELQMESRKHLELLKESMGLYSSEGSVESRNELFVWVDEVDLLGPLN</sequence>
<reference evidence="2" key="1">
    <citation type="submission" date="2021-03" db="EMBL/GenBank/DDBJ databases">
        <title>Comparative genomics and phylogenomic investigation of the class Geoglossomycetes provide insights into ecological specialization and systematics.</title>
        <authorList>
            <person name="Melie T."/>
            <person name="Pirro S."/>
            <person name="Miller A.N."/>
            <person name="Quandt A."/>
        </authorList>
    </citation>
    <scope>NUCLEOTIDE SEQUENCE</scope>
    <source>
        <strain evidence="2">CAQ_001_2017</strain>
    </source>
</reference>
<feature type="region of interest" description="Disordered" evidence="1">
    <location>
        <begin position="365"/>
        <end position="627"/>
    </location>
</feature>
<feature type="compositionally biased region" description="Basic and acidic residues" evidence="1">
    <location>
        <begin position="549"/>
        <end position="572"/>
    </location>
</feature>
<feature type="compositionally biased region" description="Basic and acidic residues" evidence="1">
    <location>
        <begin position="514"/>
        <end position="539"/>
    </location>
</feature>
<feature type="compositionally biased region" description="Basic and acidic residues" evidence="1">
    <location>
        <begin position="593"/>
        <end position="618"/>
    </location>
</feature>
<feature type="compositionally biased region" description="Basic and acidic residues" evidence="1">
    <location>
        <begin position="108"/>
        <end position="130"/>
    </location>
</feature>
<feature type="region of interest" description="Disordered" evidence="1">
    <location>
        <begin position="45"/>
        <end position="259"/>
    </location>
</feature>
<protein>
    <submittedName>
        <fullName evidence="2">Uncharacterized protein</fullName>
    </submittedName>
</protein>
<dbReference type="EMBL" id="JAGHQM010000874">
    <property type="protein sequence ID" value="KAH0558353.1"/>
    <property type="molecule type" value="Genomic_DNA"/>
</dbReference>
<name>A0A9P8L9Y8_9PEZI</name>
<organism evidence="2 3">
    <name type="scientific">Trichoglossum hirsutum</name>
    <dbReference type="NCBI Taxonomy" id="265104"/>
    <lineage>
        <taxon>Eukaryota</taxon>
        <taxon>Fungi</taxon>
        <taxon>Dikarya</taxon>
        <taxon>Ascomycota</taxon>
        <taxon>Pezizomycotina</taxon>
        <taxon>Geoglossomycetes</taxon>
        <taxon>Geoglossales</taxon>
        <taxon>Geoglossaceae</taxon>
        <taxon>Trichoglossum</taxon>
    </lineage>
</organism>
<feature type="compositionally biased region" description="Polar residues" evidence="1">
    <location>
        <begin position="131"/>
        <end position="141"/>
    </location>
</feature>
<feature type="compositionally biased region" description="Basic and acidic residues" evidence="1">
    <location>
        <begin position="186"/>
        <end position="198"/>
    </location>
</feature>
<gene>
    <name evidence="2" type="ORF">GP486_004992</name>
</gene>
<keyword evidence="3" id="KW-1185">Reference proteome</keyword>
<feature type="compositionally biased region" description="Basic and acidic residues" evidence="1">
    <location>
        <begin position="461"/>
        <end position="506"/>
    </location>
</feature>
<evidence type="ECO:0000256" key="1">
    <source>
        <dbReference type="SAM" id="MobiDB-lite"/>
    </source>
</evidence>
<dbReference type="Proteomes" id="UP000750711">
    <property type="component" value="Unassembled WGS sequence"/>
</dbReference>
<evidence type="ECO:0000313" key="2">
    <source>
        <dbReference type="EMBL" id="KAH0558353.1"/>
    </source>
</evidence>
<evidence type="ECO:0000313" key="3">
    <source>
        <dbReference type="Proteomes" id="UP000750711"/>
    </source>
</evidence>
<feature type="region of interest" description="Disordered" evidence="1">
    <location>
        <begin position="318"/>
        <end position="343"/>
    </location>
</feature>
<dbReference type="AlphaFoldDB" id="A0A9P8L9Y8"/>
<feature type="compositionally biased region" description="Basic and acidic residues" evidence="1">
    <location>
        <begin position="390"/>
        <end position="401"/>
    </location>
</feature>
<comment type="caution">
    <text evidence="2">The sequence shown here is derived from an EMBL/GenBank/DDBJ whole genome shotgun (WGS) entry which is preliminary data.</text>
</comment>